<keyword evidence="1" id="KW-0472">Membrane</keyword>
<name>A0ABD3D0Y9_9LAMI</name>
<evidence type="ECO:0000256" key="1">
    <source>
        <dbReference type="SAM" id="Phobius"/>
    </source>
</evidence>
<comment type="caution">
    <text evidence="2">The sequence shown here is derived from an EMBL/GenBank/DDBJ whole genome shotgun (WGS) entry which is preliminary data.</text>
</comment>
<evidence type="ECO:0000313" key="3">
    <source>
        <dbReference type="Proteomes" id="UP001632038"/>
    </source>
</evidence>
<gene>
    <name evidence="2" type="ORF">CASFOL_020184</name>
</gene>
<keyword evidence="1" id="KW-0812">Transmembrane</keyword>
<protein>
    <submittedName>
        <fullName evidence="2">Uncharacterized protein</fullName>
    </submittedName>
</protein>
<organism evidence="2 3">
    <name type="scientific">Castilleja foliolosa</name>
    <dbReference type="NCBI Taxonomy" id="1961234"/>
    <lineage>
        <taxon>Eukaryota</taxon>
        <taxon>Viridiplantae</taxon>
        <taxon>Streptophyta</taxon>
        <taxon>Embryophyta</taxon>
        <taxon>Tracheophyta</taxon>
        <taxon>Spermatophyta</taxon>
        <taxon>Magnoliopsida</taxon>
        <taxon>eudicotyledons</taxon>
        <taxon>Gunneridae</taxon>
        <taxon>Pentapetalae</taxon>
        <taxon>asterids</taxon>
        <taxon>lamiids</taxon>
        <taxon>Lamiales</taxon>
        <taxon>Orobanchaceae</taxon>
        <taxon>Pedicularideae</taxon>
        <taxon>Castillejinae</taxon>
        <taxon>Castilleja</taxon>
    </lineage>
</organism>
<dbReference type="EMBL" id="JAVIJP010000027">
    <property type="protein sequence ID" value="KAL3635637.1"/>
    <property type="molecule type" value="Genomic_DNA"/>
</dbReference>
<proteinExistence type="predicted"/>
<keyword evidence="3" id="KW-1185">Reference proteome</keyword>
<sequence length="147" mass="16947">MGMIIKWKISCFRHEELSSGTSNPESADELLHESEAAEANKPIVKRNNWATSLRKVKDALFSAMDKPWTVYHGLQRPYYRLTLLWVVSFWFVGSWMIPFGAHISGFSKESLTSQRTSFVQPPNRCNRRPRRNLNPPPMLIPFSPLAI</sequence>
<dbReference type="AlphaFoldDB" id="A0ABD3D0Y9"/>
<feature type="transmembrane region" description="Helical" evidence="1">
    <location>
        <begin position="81"/>
        <end position="101"/>
    </location>
</feature>
<reference evidence="3" key="1">
    <citation type="journal article" date="2024" name="IScience">
        <title>Strigolactones Initiate the Formation of Haustorium-like Structures in Castilleja.</title>
        <authorList>
            <person name="Buerger M."/>
            <person name="Peterson D."/>
            <person name="Chory J."/>
        </authorList>
    </citation>
    <scope>NUCLEOTIDE SEQUENCE [LARGE SCALE GENOMIC DNA]</scope>
</reference>
<keyword evidence="1" id="KW-1133">Transmembrane helix</keyword>
<accession>A0ABD3D0Y9</accession>
<dbReference type="Proteomes" id="UP001632038">
    <property type="component" value="Unassembled WGS sequence"/>
</dbReference>
<evidence type="ECO:0000313" key="2">
    <source>
        <dbReference type="EMBL" id="KAL3635637.1"/>
    </source>
</evidence>